<dbReference type="SMART" id="SM01007">
    <property type="entry name" value="Aldolase_II"/>
    <property type="match status" value="1"/>
</dbReference>
<keyword evidence="5" id="KW-1185">Reference proteome</keyword>
<dbReference type="InterPro" id="IPR001303">
    <property type="entry name" value="Aldolase_II/adducin_N"/>
</dbReference>
<evidence type="ECO:0000313" key="5">
    <source>
        <dbReference type="Proteomes" id="UP000727907"/>
    </source>
</evidence>
<dbReference type="PANTHER" id="PTHR43669:SF3">
    <property type="entry name" value="ALCOHOL DEHYDROGENASE, PUTATIVE (AFU_ORTHOLOGUE AFUA_3G03445)-RELATED"/>
    <property type="match status" value="1"/>
</dbReference>
<dbReference type="RefSeq" id="WP_216959911.1">
    <property type="nucleotide sequence ID" value="NZ_JAHOPB010000001.1"/>
</dbReference>
<keyword evidence="2" id="KW-0560">Oxidoreductase</keyword>
<name>A0ABS6IIK9_9HYPH</name>
<evidence type="ECO:0000313" key="4">
    <source>
        <dbReference type="EMBL" id="MBU8874426.1"/>
    </source>
</evidence>
<evidence type="ECO:0000256" key="1">
    <source>
        <dbReference type="ARBA" id="ARBA00006484"/>
    </source>
</evidence>
<comment type="caution">
    <text evidence="4">The sequence shown here is derived from an EMBL/GenBank/DDBJ whole genome shotgun (WGS) entry which is preliminary data.</text>
</comment>
<dbReference type="PANTHER" id="PTHR43669">
    <property type="entry name" value="5-KETO-D-GLUCONATE 5-REDUCTASE"/>
    <property type="match status" value="1"/>
</dbReference>
<gene>
    <name evidence="4" type="ORF">KQ910_11690</name>
</gene>
<evidence type="ECO:0000256" key="2">
    <source>
        <dbReference type="ARBA" id="ARBA00023002"/>
    </source>
</evidence>
<reference evidence="4 5" key="1">
    <citation type="submission" date="2021-06" db="EMBL/GenBank/DDBJ databases">
        <authorList>
            <person name="Lee D.H."/>
        </authorList>
    </citation>
    <scope>NUCLEOTIDE SEQUENCE [LARGE SCALE GENOMIC DNA]</scope>
    <source>
        <strain evidence="4 5">MMS21-HV4-11</strain>
    </source>
</reference>
<dbReference type="InterPro" id="IPR002347">
    <property type="entry name" value="SDR_fam"/>
</dbReference>
<protein>
    <submittedName>
        <fullName evidence="4">Bifunctional aldolase/short-chain dehydrogenase</fullName>
    </submittedName>
</protein>
<dbReference type="Pfam" id="PF00596">
    <property type="entry name" value="Aldolase_II"/>
    <property type="match status" value="1"/>
</dbReference>
<dbReference type="NCBIfam" id="NF006192">
    <property type="entry name" value="PRK08324.1-6"/>
    <property type="match status" value="1"/>
</dbReference>
<dbReference type="Pfam" id="PF13561">
    <property type="entry name" value="adh_short_C2"/>
    <property type="match status" value="1"/>
</dbReference>
<organism evidence="4 5">
    <name type="scientific">Reyranella humidisoli</name>
    <dbReference type="NCBI Taxonomy" id="2849149"/>
    <lineage>
        <taxon>Bacteria</taxon>
        <taxon>Pseudomonadati</taxon>
        <taxon>Pseudomonadota</taxon>
        <taxon>Alphaproteobacteria</taxon>
        <taxon>Hyphomicrobiales</taxon>
        <taxon>Reyranellaceae</taxon>
        <taxon>Reyranella</taxon>
    </lineage>
</organism>
<dbReference type="Proteomes" id="UP000727907">
    <property type="component" value="Unassembled WGS sequence"/>
</dbReference>
<comment type="similarity">
    <text evidence="1">Belongs to the short-chain dehydrogenases/reductases (SDR) family.</text>
</comment>
<feature type="domain" description="Class II aldolase/adducin N-terminal" evidence="3">
    <location>
        <begin position="28"/>
        <end position="227"/>
    </location>
</feature>
<dbReference type="EMBL" id="JAHOPB010000001">
    <property type="protein sequence ID" value="MBU8874426.1"/>
    <property type="molecule type" value="Genomic_DNA"/>
</dbReference>
<proteinExistence type="inferred from homology"/>
<accession>A0ABS6IIK9</accession>
<evidence type="ECO:0000259" key="3">
    <source>
        <dbReference type="SMART" id="SM01007"/>
    </source>
</evidence>
<sequence length="678" mass="71827">MKNLWSDSDARQAIASHAAKGIDEDLALRVYTTRLLGGEPRLVLHGGGNTSVKTRMADVTGQALDVLCVKGSGWDMGTIEAPGLPAVRLAPLRELEGLQALSDEDMVNVQRANLLDSKAPNPSVETLLHAFLPHKFIDHTHSNAVLALTDQPDGAELAADLYGKRAALVPYVMPGFALARKTAEIARAHPDVEGLILLKHGIFSMGATAEEAYVHMIDLVTMAEQRLAKATRKIFPGATLPATPATAAEIAPILRGLFSLPAKAGGREAAQRFVFEFRSSPEILAYVNGKEIARYSQQGPVTPDHAIRTKNVAFIAPAPEAGNLDAFKSEAKAALEKFAADYHAYFTRYNGKQIVAKKELDPIPRVALVPGVGLFGIGNSSKDANIAADLAETTVAVIADAERLGTYECIPEPDIFDIEYWSLEQAKLSSAAEKPLARRIVVVTGGASGIGAATAAAFAREGAEVAVLDRDVSRVKGFGIACDVTDPKSVRAAFDTVAATYGGVDIVVSNAGAAWQGRIGDVDEAVLRQSFELNFWAHQSVAQNAVRIMRTQGLGGCLLFNTSKQAVNPGPDFGPYGLPKAATLFLMRQYALDHGGDGIRANAVNADRIRTGLLTDEMIAQRSRARGLSEADYMGGNLLGLEVTADDVAQAFVSLAKASKTTGAVTTVDGGNIAAALR</sequence>